<name>A0A939H9M8_9CLOT</name>
<reference evidence="1" key="1">
    <citation type="submission" date="2021-03" db="EMBL/GenBank/DDBJ databases">
        <title>Proteiniclasticum marinus sp. nov., isolated from tidal flat sediment.</title>
        <authorList>
            <person name="Namirimu T."/>
            <person name="Yang J.-A."/>
            <person name="Yang S.-H."/>
            <person name="Kim Y.-J."/>
            <person name="Kwon K.K."/>
        </authorList>
    </citation>
    <scope>NUCLEOTIDE SEQUENCE</scope>
    <source>
        <strain evidence="1">SCR006</strain>
    </source>
</reference>
<evidence type="ECO:0000313" key="1">
    <source>
        <dbReference type="EMBL" id="MBO1263932.1"/>
    </source>
</evidence>
<dbReference type="EMBL" id="JAFNJU010000001">
    <property type="protein sequence ID" value="MBO1263932.1"/>
    <property type="molecule type" value="Genomic_DNA"/>
</dbReference>
<evidence type="ECO:0000313" key="2">
    <source>
        <dbReference type="Proteomes" id="UP000664218"/>
    </source>
</evidence>
<dbReference type="RefSeq" id="WP_207598428.1">
    <property type="nucleotide sequence ID" value="NZ_JAFNJU010000001.1"/>
</dbReference>
<organism evidence="1 2">
    <name type="scientific">Proteiniclasticum aestuarii</name>
    <dbReference type="NCBI Taxonomy" id="2817862"/>
    <lineage>
        <taxon>Bacteria</taxon>
        <taxon>Bacillati</taxon>
        <taxon>Bacillota</taxon>
        <taxon>Clostridia</taxon>
        <taxon>Eubacteriales</taxon>
        <taxon>Clostridiaceae</taxon>
        <taxon>Proteiniclasticum</taxon>
    </lineage>
</organism>
<dbReference type="SUPFAM" id="SSF50814">
    <property type="entry name" value="Lipocalins"/>
    <property type="match status" value="1"/>
</dbReference>
<keyword evidence="2" id="KW-1185">Reference proteome</keyword>
<proteinExistence type="predicted"/>
<dbReference type="InterPro" id="IPR012674">
    <property type="entry name" value="Calycin"/>
</dbReference>
<dbReference type="Proteomes" id="UP000664218">
    <property type="component" value="Unassembled WGS sequence"/>
</dbReference>
<accession>A0A939H9M8</accession>
<protein>
    <submittedName>
        <fullName evidence="1">DUF1934 domain-containing protein</fullName>
    </submittedName>
</protein>
<dbReference type="InterPro" id="IPR015231">
    <property type="entry name" value="DUF1934"/>
</dbReference>
<gene>
    <name evidence="1" type="ORF">J3A84_02605</name>
</gene>
<dbReference type="Gene3D" id="2.40.128.20">
    <property type="match status" value="1"/>
</dbReference>
<dbReference type="AlphaFoldDB" id="A0A939H9M8"/>
<dbReference type="Pfam" id="PF09148">
    <property type="entry name" value="DUF1934"/>
    <property type="match status" value="1"/>
</dbReference>
<sequence length="135" mass="15856">MEKVKIEVKNNRQNEDPIEVVYLGSLMEKEKETHIAYNESVLTGMEGVKTVLIINDNHLEIIRTGNIRSKMIFKEKYRDNFVYRMNEGAMSMALETDELSVGRQGKQIDIYIRYRLEIAGDQADRNEMRIRITRN</sequence>
<comment type="caution">
    <text evidence="1">The sequence shown here is derived from an EMBL/GenBank/DDBJ whole genome shotgun (WGS) entry which is preliminary data.</text>
</comment>